<dbReference type="AlphaFoldDB" id="A0A2U1V928"/>
<comment type="caution">
    <text evidence="2">The sequence shown here is derived from an EMBL/GenBank/DDBJ whole genome shotgun (WGS) entry which is preliminary data.</text>
</comment>
<name>A0A2U1V928_9PROT</name>
<sequence length="189" mass="19420">MQRRHALSLLVLPLLALPLLAACAGGEDADRRIGGYAVGFGDRIHAAALRAPWEFGDLSRWRGQPGRAAPAVADLEILTDGLARDPYWSPETPPDVVVLLGQARAAVRARLGISGGASPAVVVAALTQAAEMLESGRALLAAPALERPGFGLPGLGTLERLSTLPALRETEAAANAAAAEIGRRAGGDG</sequence>
<protein>
    <submittedName>
        <fullName evidence="2">Uncharacterized protein</fullName>
    </submittedName>
</protein>
<reference evidence="3" key="1">
    <citation type="submission" date="2017-10" db="EMBL/GenBank/DDBJ databases">
        <authorList>
            <person name="Toshchakov S.V."/>
            <person name="Goeva M.A."/>
        </authorList>
    </citation>
    <scope>NUCLEOTIDE SEQUENCE [LARGE SCALE GENOMIC DNA]</scope>
    <source>
        <strain evidence="3">JR1/69-1-13</strain>
    </source>
</reference>
<proteinExistence type="predicted"/>
<feature type="signal peptide" evidence="1">
    <location>
        <begin position="1"/>
        <end position="21"/>
    </location>
</feature>
<keyword evidence="3" id="KW-1185">Reference proteome</keyword>
<dbReference type="Proteomes" id="UP000245048">
    <property type="component" value="Unassembled WGS sequence"/>
</dbReference>
<evidence type="ECO:0000313" key="2">
    <source>
        <dbReference type="EMBL" id="PWC30429.1"/>
    </source>
</evidence>
<feature type="chain" id="PRO_5015426559" evidence="1">
    <location>
        <begin position="22"/>
        <end position="189"/>
    </location>
</feature>
<evidence type="ECO:0000256" key="1">
    <source>
        <dbReference type="SAM" id="SignalP"/>
    </source>
</evidence>
<organism evidence="2 3">
    <name type="scientific">Teichococcus aestuarii</name>
    <dbReference type="NCBI Taxonomy" id="568898"/>
    <lineage>
        <taxon>Bacteria</taxon>
        <taxon>Pseudomonadati</taxon>
        <taxon>Pseudomonadota</taxon>
        <taxon>Alphaproteobacteria</taxon>
        <taxon>Acetobacterales</taxon>
        <taxon>Roseomonadaceae</taxon>
        <taxon>Roseomonas</taxon>
    </lineage>
</organism>
<accession>A0A2U1V928</accession>
<dbReference type="PROSITE" id="PS51257">
    <property type="entry name" value="PROKAR_LIPOPROTEIN"/>
    <property type="match status" value="1"/>
</dbReference>
<gene>
    <name evidence="2" type="ORF">CR165_00475</name>
</gene>
<evidence type="ECO:0000313" key="3">
    <source>
        <dbReference type="Proteomes" id="UP000245048"/>
    </source>
</evidence>
<dbReference type="RefSeq" id="WP_109515001.1">
    <property type="nucleotide sequence ID" value="NZ_PDOA01000001.1"/>
</dbReference>
<dbReference type="EMBL" id="PDOA01000001">
    <property type="protein sequence ID" value="PWC30429.1"/>
    <property type="molecule type" value="Genomic_DNA"/>
</dbReference>
<keyword evidence="1" id="KW-0732">Signal</keyword>
<dbReference type="OrthoDB" id="7375778at2"/>